<dbReference type="InterPro" id="IPR000014">
    <property type="entry name" value="PAS"/>
</dbReference>
<protein>
    <submittedName>
        <fullName evidence="4">Cache domain-containing protein</fullName>
    </submittedName>
</protein>
<dbReference type="Gene3D" id="3.30.450.20">
    <property type="entry name" value="PAS domain"/>
    <property type="match status" value="3"/>
</dbReference>
<dbReference type="RefSeq" id="WP_212690942.1">
    <property type="nucleotide sequence ID" value="NZ_CP058561.1"/>
</dbReference>
<gene>
    <name evidence="4" type="ORF">HYG85_18635</name>
</gene>
<evidence type="ECO:0000313" key="4">
    <source>
        <dbReference type="EMBL" id="QUH30825.1"/>
    </source>
</evidence>
<dbReference type="PANTHER" id="PTHR45138:SF6">
    <property type="entry name" value="DIGUANYLATE CYCLASE DGCN"/>
    <property type="match status" value="1"/>
</dbReference>
<evidence type="ECO:0000259" key="3">
    <source>
        <dbReference type="PROSITE" id="PS50887"/>
    </source>
</evidence>
<keyword evidence="1" id="KW-0472">Membrane</keyword>
<dbReference type="CDD" id="cd01949">
    <property type="entry name" value="GGDEF"/>
    <property type="match status" value="1"/>
</dbReference>
<name>A0A8J8MDS7_9FIRM</name>
<dbReference type="GO" id="GO:1902201">
    <property type="term" value="P:negative regulation of bacterial-type flagellum-dependent cell motility"/>
    <property type="evidence" value="ECO:0007669"/>
    <property type="project" value="TreeGrafter"/>
</dbReference>
<reference evidence="4 5" key="1">
    <citation type="submission" date="2020-07" db="EMBL/GenBank/DDBJ databases">
        <title>Vallitalea guaymasensis genome.</title>
        <authorList>
            <person name="Postec A."/>
        </authorList>
    </citation>
    <scope>NUCLEOTIDE SEQUENCE [LARGE SCALE GENOMIC DNA]</scope>
    <source>
        <strain evidence="4 5">Ra1766G1</strain>
    </source>
</reference>
<dbReference type="SUPFAM" id="SSF55073">
    <property type="entry name" value="Nucleotide cyclase"/>
    <property type="match status" value="1"/>
</dbReference>
<dbReference type="PROSITE" id="PS50887">
    <property type="entry name" value="GGDEF"/>
    <property type="match status" value="1"/>
</dbReference>
<dbReference type="EMBL" id="CP058561">
    <property type="protein sequence ID" value="QUH30825.1"/>
    <property type="molecule type" value="Genomic_DNA"/>
</dbReference>
<dbReference type="InterPro" id="IPR035965">
    <property type="entry name" value="PAS-like_dom_sf"/>
</dbReference>
<dbReference type="PANTHER" id="PTHR45138">
    <property type="entry name" value="REGULATORY COMPONENTS OF SENSORY TRANSDUCTION SYSTEM"/>
    <property type="match status" value="1"/>
</dbReference>
<dbReference type="CDD" id="cd12912">
    <property type="entry name" value="PDC2_MCP_like"/>
    <property type="match status" value="1"/>
</dbReference>
<keyword evidence="5" id="KW-1185">Reference proteome</keyword>
<organism evidence="4 5">
    <name type="scientific">Vallitalea guaymasensis</name>
    <dbReference type="NCBI Taxonomy" id="1185412"/>
    <lineage>
        <taxon>Bacteria</taxon>
        <taxon>Bacillati</taxon>
        <taxon>Bacillota</taxon>
        <taxon>Clostridia</taxon>
        <taxon>Lachnospirales</taxon>
        <taxon>Vallitaleaceae</taxon>
        <taxon>Vallitalea</taxon>
    </lineage>
</organism>
<dbReference type="InterPro" id="IPR000160">
    <property type="entry name" value="GGDEF_dom"/>
</dbReference>
<feature type="transmembrane region" description="Helical" evidence="1">
    <location>
        <begin position="347"/>
        <end position="367"/>
    </location>
</feature>
<dbReference type="SUPFAM" id="SSF55785">
    <property type="entry name" value="PYP-like sensor domain (PAS domain)"/>
    <property type="match status" value="1"/>
</dbReference>
<dbReference type="InterPro" id="IPR029787">
    <property type="entry name" value="Nucleotide_cyclase"/>
</dbReference>
<evidence type="ECO:0000259" key="2">
    <source>
        <dbReference type="PROSITE" id="PS50112"/>
    </source>
</evidence>
<evidence type="ECO:0000313" key="5">
    <source>
        <dbReference type="Proteomes" id="UP000677305"/>
    </source>
</evidence>
<dbReference type="SMART" id="SM00267">
    <property type="entry name" value="GGDEF"/>
    <property type="match status" value="1"/>
</dbReference>
<dbReference type="Pfam" id="PF13426">
    <property type="entry name" value="PAS_9"/>
    <property type="match status" value="1"/>
</dbReference>
<dbReference type="InterPro" id="IPR050469">
    <property type="entry name" value="Diguanylate_Cyclase"/>
</dbReference>
<dbReference type="Pfam" id="PF00990">
    <property type="entry name" value="GGDEF"/>
    <property type="match status" value="1"/>
</dbReference>
<dbReference type="InterPro" id="IPR004010">
    <property type="entry name" value="Double_Cache_2"/>
</dbReference>
<sequence>MRTFLRVKPLSYIREIIFLFMIIISLSITLFIITMSYNKFESDSKKIREQYYSHHKKVIKSEVDNICQYMDYYINKSEETYKDNIKQQVYTLYDIINNHCRTNNLKSKQEIKKEVLDILNRVTPRPLTNYFAIELDEGKIIVPTKGSDKTTFGTLELIEYKEIEGIVDLVKKEGESYASLDGSILEQKGDENQSELSFIKYFEPLNMLIGSGINVKDLESEVKEELLDTIEDIKYDTDGYFYVTDYDGTALAFSDKSYIGKDITLIKDIKGTNVYQEIIDRVNEKGEGYFEYFWTKPFSEGVFSKLSYFKSYEKWEWIIGTGVYKDNIEANVLAIEVDLKKEMRDNLLSVLLVIGLLVFMLLLFQFYSTITELSVDGILIINSGGQVLDINKKGLELIGITRKEVNDTNIFQMFRDNIISKLDNRKHVYIDSVLENKKGKKIPVEIHIKLTKIRRREYYIAYLRDLTKRINYEKKLEKLALVDELTGVYNRRFLISQIKSDVNNHRKKDKPISLAMIDVDLFKSINDTYGHTYGDEILKYFADTFKQNIRDMDYIGRYGGEEFIIIFPETDKDSAYASLDRIKNIIKNHSFKEKELKLTFSAGIVEIDTNNSQLNIAEYIKKVDRLLYKAKGNGRDRIEI</sequence>
<feature type="domain" description="GGDEF" evidence="3">
    <location>
        <begin position="510"/>
        <end position="640"/>
    </location>
</feature>
<dbReference type="CDD" id="cd00130">
    <property type="entry name" value="PAS"/>
    <property type="match status" value="1"/>
</dbReference>
<dbReference type="Pfam" id="PF08269">
    <property type="entry name" value="dCache_2"/>
    <property type="match status" value="1"/>
</dbReference>
<proteinExistence type="predicted"/>
<dbReference type="GO" id="GO:0043709">
    <property type="term" value="P:cell adhesion involved in single-species biofilm formation"/>
    <property type="evidence" value="ECO:0007669"/>
    <property type="project" value="TreeGrafter"/>
</dbReference>
<dbReference type="InterPro" id="IPR043128">
    <property type="entry name" value="Rev_trsase/Diguanyl_cyclase"/>
</dbReference>
<keyword evidence="1" id="KW-0812">Transmembrane</keyword>
<feature type="transmembrane region" description="Helical" evidence="1">
    <location>
        <begin position="16"/>
        <end position="38"/>
    </location>
</feature>
<dbReference type="FunFam" id="3.30.70.270:FF:000001">
    <property type="entry name" value="Diguanylate cyclase domain protein"/>
    <property type="match status" value="1"/>
</dbReference>
<dbReference type="NCBIfam" id="TIGR00229">
    <property type="entry name" value="sensory_box"/>
    <property type="match status" value="1"/>
</dbReference>
<accession>A0A8J8MDS7</accession>
<dbReference type="NCBIfam" id="TIGR00254">
    <property type="entry name" value="GGDEF"/>
    <property type="match status" value="1"/>
</dbReference>
<keyword evidence="1" id="KW-1133">Transmembrane helix</keyword>
<evidence type="ECO:0000256" key="1">
    <source>
        <dbReference type="SAM" id="Phobius"/>
    </source>
</evidence>
<dbReference type="AlphaFoldDB" id="A0A8J8MDS7"/>
<dbReference type="Gene3D" id="3.30.70.270">
    <property type="match status" value="1"/>
</dbReference>
<feature type="domain" description="PAS" evidence="2">
    <location>
        <begin position="363"/>
        <end position="437"/>
    </location>
</feature>
<dbReference type="KEGG" id="vgu:HYG85_18635"/>
<dbReference type="SMART" id="SM00091">
    <property type="entry name" value="PAS"/>
    <property type="match status" value="1"/>
</dbReference>
<dbReference type="GO" id="GO:0005886">
    <property type="term" value="C:plasma membrane"/>
    <property type="evidence" value="ECO:0007669"/>
    <property type="project" value="TreeGrafter"/>
</dbReference>
<dbReference type="Proteomes" id="UP000677305">
    <property type="component" value="Chromosome"/>
</dbReference>
<dbReference type="PROSITE" id="PS50112">
    <property type="entry name" value="PAS"/>
    <property type="match status" value="1"/>
</dbReference>
<dbReference type="GO" id="GO:0052621">
    <property type="term" value="F:diguanylate cyclase activity"/>
    <property type="evidence" value="ECO:0007669"/>
    <property type="project" value="TreeGrafter"/>
</dbReference>